<reference evidence="3 4" key="1">
    <citation type="submission" date="2019-03" db="EMBL/GenBank/DDBJ databases">
        <authorList>
            <person name="Gonzalez-Pimentel J.L."/>
        </authorList>
    </citation>
    <scope>NUCLEOTIDE SEQUENCE [LARGE SCALE GENOMIC DNA]</scope>
    <source>
        <strain evidence="3 4">JCM 31289</strain>
    </source>
</reference>
<evidence type="ECO:0000259" key="2">
    <source>
        <dbReference type="Pfam" id="PF13360"/>
    </source>
</evidence>
<dbReference type="Pfam" id="PF13360">
    <property type="entry name" value="PQQ_2"/>
    <property type="match status" value="1"/>
</dbReference>
<evidence type="ECO:0000313" key="4">
    <source>
        <dbReference type="Proteomes" id="UP000297948"/>
    </source>
</evidence>
<dbReference type="InterPro" id="IPR015943">
    <property type="entry name" value="WD40/YVTN_repeat-like_dom_sf"/>
</dbReference>
<feature type="domain" description="Pyrrolo-quinoline quinone repeat" evidence="2">
    <location>
        <begin position="85"/>
        <end position="162"/>
    </location>
</feature>
<dbReference type="OrthoDB" id="3944519at2"/>
<keyword evidence="4" id="KW-1185">Reference proteome</keyword>
<sequence>MSWPRPVRWAVLAAVAALLGAAALVAGVLAAGRQGGAPTASGGTVPDPPRHPDVPPRSGEARVLYRIPAPQVPRSGVDIPGFWVRDGYLVKAVQAAVIAYADDGRERWRVPLPHRVCAAPRTETGGKVVIAYQSRVEADCDRITLIDIARGVRLWDRPVPGPGGAHPSLRLAQSGGLVGLAWLGGSGLVRLGDGAWLPAEDPGPVCSIQGFAGGAALLRGYTCGDGTAGLQRLDTATGAVAWTYPLRQGFTVDQVYSTRPVVIAVRDERTRRTEVLSLTERGTRRATLDLGRTVYLPRCPMDLFGSDIDGCQGVAATADTCFLPTAMDRHGDGLSNRIHAFDLRTGRRRWTLRAPGRLLYPLRAEGRSLLAYQAAGYDHPGAVVRIGPEGGPPRTVLRHPALARHIESGFYSARYAYRDGRFYLASDRLTGAGAQETLLLAFGP</sequence>
<accession>A0A4Z0HF09</accession>
<dbReference type="EMBL" id="SRID01000015">
    <property type="protein sequence ID" value="TGB17580.1"/>
    <property type="molecule type" value="Genomic_DNA"/>
</dbReference>
<gene>
    <name evidence="3" type="ORF">E4099_03240</name>
</gene>
<comment type="caution">
    <text evidence="3">The sequence shown here is derived from an EMBL/GenBank/DDBJ whole genome shotgun (WGS) entry which is preliminary data.</text>
</comment>
<proteinExistence type="predicted"/>
<dbReference type="InterPro" id="IPR011047">
    <property type="entry name" value="Quinoprotein_ADH-like_sf"/>
</dbReference>
<evidence type="ECO:0000313" key="3">
    <source>
        <dbReference type="EMBL" id="TGB17580.1"/>
    </source>
</evidence>
<dbReference type="RefSeq" id="WP_135337369.1">
    <property type="nucleotide sequence ID" value="NZ_JBHLTX010000021.1"/>
</dbReference>
<dbReference type="AlphaFoldDB" id="A0A4Z0HF09"/>
<dbReference type="Proteomes" id="UP000297948">
    <property type="component" value="Unassembled WGS sequence"/>
</dbReference>
<evidence type="ECO:0000256" key="1">
    <source>
        <dbReference type="SAM" id="MobiDB-lite"/>
    </source>
</evidence>
<dbReference type="InterPro" id="IPR002372">
    <property type="entry name" value="PQQ_rpt_dom"/>
</dbReference>
<organism evidence="3 4">
    <name type="scientific">Streptomyces palmae</name>
    <dbReference type="NCBI Taxonomy" id="1701085"/>
    <lineage>
        <taxon>Bacteria</taxon>
        <taxon>Bacillati</taxon>
        <taxon>Actinomycetota</taxon>
        <taxon>Actinomycetes</taxon>
        <taxon>Kitasatosporales</taxon>
        <taxon>Streptomycetaceae</taxon>
        <taxon>Streptomyces</taxon>
    </lineage>
</organism>
<feature type="region of interest" description="Disordered" evidence="1">
    <location>
        <begin position="35"/>
        <end position="58"/>
    </location>
</feature>
<dbReference type="Gene3D" id="2.130.10.10">
    <property type="entry name" value="YVTN repeat-like/Quinoprotein amine dehydrogenase"/>
    <property type="match status" value="1"/>
</dbReference>
<name>A0A4Z0HF09_9ACTN</name>
<dbReference type="SUPFAM" id="SSF50998">
    <property type="entry name" value="Quinoprotein alcohol dehydrogenase-like"/>
    <property type="match status" value="1"/>
</dbReference>
<protein>
    <recommendedName>
        <fullName evidence="2">Pyrrolo-quinoline quinone repeat domain-containing protein</fullName>
    </recommendedName>
</protein>